<keyword evidence="1" id="KW-0805">Transcription regulation</keyword>
<evidence type="ECO:0000313" key="6">
    <source>
        <dbReference type="EMBL" id="MBA2895531.1"/>
    </source>
</evidence>
<dbReference type="InterPro" id="IPR009057">
    <property type="entry name" value="Homeodomain-like_sf"/>
</dbReference>
<evidence type="ECO:0000256" key="3">
    <source>
        <dbReference type="ARBA" id="ARBA00023159"/>
    </source>
</evidence>
<accession>A0A7W0CQM4</accession>
<dbReference type="PANTHER" id="PTHR46796">
    <property type="entry name" value="HTH-TYPE TRANSCRIPTIONAL ACTIVATOR RHAS-RELATED"/>
    <property type="match status" value="1"/>
</dbReference>
<dbReference type="SUPFAM" id="SSF51215">
    <property type="entry name" value="Regulatory protein AraC"/>
    <property type="match status" value="1"/>
</dbReference>
<dbReference type="Proteomes" id="UP000530928">
    <property type="component" value="Unassembled WGS sequence"/>
</dbReference>
<dbReference type="GO" id="GO:0043565">
    <property type="term" value="F:sequence-specific DNA binding"/>
    <property type="evidence" value="ECO:0007669"/>
    <property type="project" value="InterPro"/>
</dbReference>
<keyword evidence="3" id="KW-0010">Activator</keyword>
<dbReference type="Pfam" id="PF02311">
    <property type="entry name" value="AraC_binding"/>
    <property type="match status" value="1"/>
</dbReference>
<feature type="domain" description="HTH araC/xylS-type" evidence="5">
    <location>
        <begin position="178"/>
        <end position="276"/>
    </location>
</feature>
<dbReference type="AlphaFoldDB" id="A0A7W0CQM4"/>
<dbReference type="SUPFAM" id="SSF46689">
    <property type="entry name" value="Homeodomain-like"/>
    <property type="match status" value="2"/>
</dbReference>
<evidence type="ECO:0000256" key="2">
    <source>
        <dbReference type="ARBA" id="ARBA00023125"/>
    </source>
</evidence>
<dbReference type="InterPro" id="IPR003313">
    <property type="entry name" value="AraC-bd"/>
</dbReference>
<dbReference type="InterPro" id="IPR037923">
    <property type="entry name" value="HTH-like"/>
</dbReference>
<dbReference type="InterPro" id="IPR018060">
    <property type="entry name" value="HTH_AraC"/>
</dbReference>
<keyword evidence="7" id="KW-1185">Reference proteome</keyword>
<evidence type="ECO:0000313" key="7">
    <source>
        <dbReference type="Proteomes" id="UP000530928"/>
    </source>
</evidence>
<dbReference type="PROSITE" id="PS00041">
    <property type="entry name" value="HTH_ARAC_FAMILY_1"/>
    <property type="match status" value="1"/>
</dbReference>
<dbReference type="Gene3D" id="2.60.120.280">
    <property type="entry name" value="Regulatory protein AraC"/>
    <property type="match status" value="1"/>
</dbReference>
<gene>
    <name evidence="6" type="ORF">HNR30_006917</name>
</gene>
<dbReference type="SMART" id="SM00342">
    <property type="entry name" value="HTH_ARAC"/>
    <property type="match status" value="1"/>
</dbReference>
<dbReference type="Pfam" id="PF12833">
    <property type="entry name" value="HTH_18"/>
    <property type="match status" value="1"/>
</dbReference>
<dbReference type="RefSeq" id="WP_220134310.1">
    <property type="nucleotide sequence ID" value="NZ_BAABAM010000009.1"/>
</dbReference>
<comment type="caution">
    <text evidence="6">The sequence shown here is derived from an EMBL/GenBank/DDBJ whole genome shotgun (WGS) entry which is preliminary data.</text>
</comment>
<reference evidence="6 7" key="1">
    <citation type="submission" date="2020-07" db="EMBL/GenBank/DDBJ databases">
        <title>Genomic Encyclopedia of Type Strains, Phase IV (KMG-IV): sequencing the most valuable type-strain genomes for metagenomic binning, comparative biology and taxonomic classification.</title>
        <authorList>
            <person name="Goeker M."/>
        </authorList>
    </citation>
    <scope>NUCLEOTIDE SEQUENCE [LARGE SCALE GENOMIC DNA]</scope>
    <source>
        <strain evidence="6 7">DSM 45533</strain>
    </source>
</reference>
<name>A0A7W0CQM4_9ACTN</name>
<keyword evidence="2" id="KW-0238">DNA-binding</keyword>
<keyword evidence="4" id="KW-0804">Transcription</keyword>
<proteinExistence type="predicted"/>
<dbReference type="PRINTS" id="PR00032">
    <property type="entry name" value="HTHARAC"/>
</dbReference>
<evidence type="ECO:0000256" key="1">
    <source>
        <dbReference type="ARBA" id="ARBA00023015"/>
    </source>
</evidence>
<dbReference type="EMBL" id="JACDUR010000007">
    <property type="protein sequence ID" value="MBA2895531.1"/>
    <property type="molecule type" value="Genomic_DNA"/>
</dbReference>
<dbReference type="GO" id="GO:0003700">
    <property type="term" value="F:DNA-binding transcription factor activity"/>
    <property type="evidence" value="ECO:0007669"/>
    <property type="project" value="InterPro"/>
</dbReference>
<sequence>MSVPAAELVIVGHYDMPRGYGTRRRTGSPSWMLMWTQQGSGHIEQGATTRTTSPGDLVVLASNTPHSYRTADDHWRFWWIHFQPRQSWLPWLSPHSAGPGFFVIPGLTAARVDETFLRAHADARWTGHGLPPDPTTPTQAVVATAAEARELVLGAVETVLLLATAGARPARTGDARIRHAQELITADPAAPHTVTSLARAIALSPSRFAHLFTETTGRSPMAAVREARVRHAARLLEVTDLDIGQVATASGFASPFHFSRIFSREFGVPPRSYRATLREGS</sequence>
<dbReference type="Gene3D" id="1.10.10.60">
    <property type="entry name" value="Homeodomain-like"/>
    <property type="match status" value="2"/>
</dbReference>
<organism evidence="6 7">
    <name type="scientific">Nonomuraea soli</name>
    <dbReference type="NCBI Taxonomy" id="1032476"/>
    <lineage>
        <taxon>Bacteria</taxon>
        <taxon>Bacillati</taxon>
        <taxon>Actinomycetota</taxon>
        <taxon>Actinomycetes</taxon>
        <taxon>Streptosporangiales</taxon>
        <taxon>Streptosporangiaceae</taxon>
        <taxon>Nonomuraea</taxon>
    </lineage>
</organism>
<dbReference type="InterPro" id="IPR050204">
    <property type="entry name" value="AraC_XylS_family_regulators"/>
</dbReference>
<evidence type="ECO:0000256" key="4">
    <source>
        <dbReference type="ARBA" id="ARBA00023163"/>
    </source>
</evidence>
<dbReference type="InterPro" id="IPR020449">
    <property type="entry name" value="Tscrpt_reg_AraC-type_HTH"/>
</dbReference>
<evidence type="ECO:0000259" key="5">
    <source>
        <dbReference type="PROSITE" id="PS01124"/>
    </source>
</evidence>
<dbReference type="PROSITE" id="PS01124">
    <property type="entry name" value="HTH_ARAC_FAMILY_2"/>
    <property type="match status" value="1"/>
</dbReference>
<dbReference type="InterPro" id="IPR018062">
    <property type="entry name" value="HTH_AraC-typ_CS"/>
</dbReference>
<protein>
    <submittedName>
        <fullName evidence="6">AraC family transcriptional regulator of arabinose operon</fullName>
    </submittedName>
</protein>